<name>A0A2P2EAX8_9PROT</name>
<reference evidence="1 2" key="1">
    <citation type="journal article" date="2018" name="Genome Announc.">
        <title>Draft Genome Sequence of "Candidatus Phycosocius bacilliformis," an Alphaproteobacterial Ectosymbiont of the Hydrocarbon-Producing Green Alga Botryococcus braunii.</title>
        <authorList>
            <person name="Tanabe Y."/>
            <person name="Yamaguchi H."/>
            <person name="Watanabe M.M."/>
        </authorList>
    </citation>
    <scope>NUCLEOTIDE SEQUENCE [LARGE SCALE GENOMIC DNA]</scope>
    <source>
        <strain evidence="1 2">BOTRYCO-2</strain>
    </source>
</reference>
<dbReference type="InterPro" id="IPR021146">
    <property type="entry name" value="Phage_gp6-like_head-tail"/>
</dbReference>
<comment type="caution">
    <text evidence="1">The sequence shown here is derived from an EMBL/GenBank/DDBJ whole genome shotgun (WGS) entry which is preliminary data.</text>
</comment>
<dbReference type="InterPro" id="IPR011738">
    <property type="entry name" value="Phage_CHP"/>
</dbReference>
<organism evidence="1 2">
    <name type="scientific">Candidatus Phycosocius bacilliformis</name>
    <dbReference type="NCBI Taxonomy" id="1445552"/>
    <lineage>
        <taxon>Bacteria</taxon>
        <taxon>Pseudomonadati</taxon>
        <taxon>Pseudomonadota</taxon>
        <taxon>Alphaproteobacteria</taxon>
        <taxon>Caulobacterales</taxon>
        <taxon>Caulobacterales incertae sedis</taxon>
        <taxon>Candidatus Phycosocius</taxon>
    </lineage>
</organism>
<dbReference type="AlphaFoldDB" id="A0A2P2EAX8"/>
<dbReference type="RefSeq" id="WP_108985079.1">
    <property type="nucleotide sequence ID" value="NZ_BFBR01000005.1"/>
</dbReference>
<sequence length="172" mass="18557">MSLEILEPPVGEPVSLTEVRTYLRIGTQGEDDLLALFVTAAREMFETRTGRALVSRRVRQNFLGPLQPGFLLPAASPVSLIYGVRQLLADGSSRAADPGLITLMDGKFKLQRDASDLSVDYQAGFASVAQIPQAYRLAILEEVGQALIRRDAEAVVAASQALKSGAFGQVRL</sequence>
<evidence type="ECO:0008006" key="3">
    <source>
        <dbReference type="Google" id="ProtNLM"/>
    </source>
</evidence>
<dbReference type="Pfam" id="PF05135">
    <property type="entry name" value="Phage_connect_1"/>
    <property type="match status" value="1"/>
</dbReference>
<dbReference type="Gene3D" id="1.10.3230.30">
    <property type="entry name" value="Phage gp6-like head-tail connector protein"/>
    <property type="match status" value="1"/>
</dbReference>
<dbReference type="Proteomes" id="UP000245086">
    <property type="component" value="Unassembled WGS sequence"/>
</dbReference>
<dbReference type="NCBIfam" id="TIGR02215">
    <property type="entry name" value="phage_chp_gp8"/>
    <property type="match status" value="1"/>
</dbReference>
<accession>A0A2P2EAX8</accession>
<dbReference type="OrthoDB" id="8452228at2"/>
<evidence type="ECO:0000313" key="1">
    <source>
        <dbReference type="EMBL" id="GBF58218.1"/>
    </source>
</evidence>
<proteinExistence type="predicted"/>
<dbReference type="CDD" id="cd08054">
    <property type="entry name" value="gp6"/>
    <property type="match status" value="1"/>
</dbReference>
<gene>
    <name evidence="1" type="ORF">PbB2_01890</name>
</gene>
<dbReference type="EMBL" id="BFBR01000005">
    <property type="protein sequence ID" value="GBF58218.1"/>
    <property type="molecule type" value="Genomic_DNA"/>
</dbReference>
<protein>
    <recommendedName>
        <fullName evidence="3">Phage gp6-like head-tail connector protein</fullName>
    </recommendedName>
</protein>
<evidence type="ECO:0000313" key="2">
    <source>
        <dbReference type="Proteomes" id="UP000245086"/>
    </source>
</evidence>
<keyword evidence="2" id="KW-1185">Reference proteome</keyword>